<proteinExistence type="predicted"/>
<evidence type="ECO:0000313" key="1">
    <source>
        <dbReference type="EMBL" id="VFK47333.1"/>
    </source>
</evidence>
<dbReference type="EMBL" id="CAADFS010000045">
    <property type="protein sequence ID" value="VFK47333.1"/>
    <property type="molecule type" value="Genomic_DNA"/>
</dbReference>
<reference evidence="1" key="1">
    <citation type="submission" date="2019-02" db="EMBL/GenBank/DDBJ databases">
        <authorList>
            <person name="Gruber-Vodicka R. H."/>
            <person name="Seah K. B. B."/>
        </authorList>
    </citation>
    <scope>NUCLEOTIDE SEQUENCE</scope>
    <source>
        <strain evidence="1">BECK_BZ123</strain>
    </source>
</reference>
<name>A0A450Z0L3_9GAMM</name>
<dbReference type="AlphaFoldDB" id="A0A450Z0L3"/>
<sequence length="53" mass="5913">MHDSHPAISPLAPELIVRHDLMNRIAVIALIGSPELAMVVATEKEKDILVFFY</sequence>
<organism evidence="1">
    <name type="scientific">Candidatus Kentrum sp. TC</name>
    <dbReference type="NCBI Taxonomy" id="2126339"/>
    <lineage>
        <taxon>Bacteria</taxon>
        <taxon>Pseudomonadati</taxon>
        <taxon>Pseudomonadota</taxon>
        <taxon>Gammaproteobacteria</taxon>
        <taxon>Candidatus Kentrum</taxon>
    </lineage>
</organism>
<gene>
    <name evidence="1" type="ORF">BECKTC1821D_GA0114238_10459</name>
</gene>
<accession>A0A450Z0L3</accession>
<protein>
    <submittedName>
        <fullName evidence="1">Uncharacterized protein</fullName>
    </submittedName>
</protein>